<dbReference type="InterPro" id="IPR037522">
    <property type="entry name" value="HD_GYP_dom"/>
</dbReference>
<organism evidence="2 3">
    <name type="scientific">Psychrosphaera saromensis</name>
    <dbReference type="NCBI Taxonomy" id="716813"/>
    <lineage>
        <taxon>Bacteria</taxon>
        <taxon>Pseudomonadati</taxon>
        <taxon>Pseudomonadota</taxon>
        <taxon>Gammaproteobacteria</taxon>
        <taxon>Alteromonadales</taxon>
        <taxon>Pseudoalteromonadaceae</taxon>
        <taxon>Psychrosphaera</taxon>
    </lineage>
</organism>
<evidence type="ECO:0000313" key="2">
    <source>
        <dbReference type="EMBL" id="PQJ54839.1"/>
    </source>
</evidence>
<dbReference type="InterPro" id="IPR003607">
    <property type="entry name" value="HD/PDEase_dom"/>
</dbReference>
<dbReference type="CDD" id="cd00077">
    <property type="entry name" value="HDc"/>
    <property type="match status" value="1"/>
</dbReference>
<dbReference type="SUPFAM" id="SSF109604">
    <property type="entry name" value="HD-domain/PDEase-like"/>
    <property type="match status" value="1"/>
</dbReference>
<dbReference type="Gene3D" id="1.10.3210.10">
    <property type="entry name" value="Hypothetical protein af1432"/>
    <property type="match status" value="1"/>
</dbReference>
<dbReference type="Proteomes" id="UP000239007">
    <property type="component" value="Unassembled WGS sequence"/>
</dbReference>
<feature type="domain" description="HD-GYP" evidence="1">
    <location>
        <begin position="134"/>
        <end position="333"/>
    </location>
</feature>
<dbReference type="AlphaFoldDB" id="A0A2S7UYJ0"/>
<dbReference type="InterPro" id="IPR006675">
    <property type="entry name" value="HDIG_dom"/>
</dbReference>
<dbReference type="InterPro" id="IPR021812">
    <property type="entry name" value="DUF3391"/>
</dbReference>
<evidence type="ECO:0000313" key="3">
    <source>
        <dbReference type="Proteomes" id="UP000239007"/>
    </source>
</evidence>
<dbReference type="PANTHER" id="PTHR43155">
    <property type="entry name" value="CYCLIC DI-GMP PHOSPHODIESTERASE PA4108-RELATED"/>
    <property type="match status" value="1"/>
</dbReference>
<gene>
    <name evidence="2" type="ORF">BTO11_15060</name>
</gene>
<dbReference type="PANTHER" id="PTHR43155:SF2">
    <property type="entry name" value="CYCLIC DI-GMP PHOSPHODIESTERASE PA4108"/>
    <property type="match status" value="1"/>
</dbReference>
<protein>
    <recommendedName>
        <fullName evidence="1">HD-GYP domain-containing protein</fullName>
    </recommendedName>
</protein>
<dbReference type="Pfam" id="PF11871">
    <property type="entry name" value="DUF3391"/>
    <property type="match status" value="1"/>
</dbReference>
<proteinExistence type="predicted"/>
<dbReference type="Pfam" id="PF13487">
    <property type="entry name" value="HD_5"/>
    <property type="match status" value="1"/>
</dbReference>
<accession>A0A2S7UYJ0</accession>
<evidence type="ECO:0000259" key="1">
    <source>
        <dbReference type="PROSITE" id="PS51832"/>
    </source>
</evidence>
<reference evidence="2 3" key="1">
    <citation type="submission" date="2016-12" db="EMBL/GenBank/DDBJ databases">
        <title>Diversity of luminous bacteria.</title>
        <authorList>
            <person name="Yoshizawa S."/>
            <person name="Kogure K."/>
        </authorList>
    </citation>
    <scope>NUCLEOTIDE SEQUENCE [LARGE SCALE GENOMIC DNA]</scope>
    <source>
        <strain evidence="2 3">SA4-48</strain>
    </source>
</reference>
<sequence length="397" mass="44740">MKGKPLQMPTFVKCPITHLTVGQYVADISQQVGRIKVSTAGWISNKSIISELAAKGVVEVIVDVEKQLSDTLKATQLSVKSEFQDVPFEDELPRAKKVVNKLLTDLQNAFSQIRDKDIFDLSHLHLATMAFIASAYRNPSAILCIVRATQFDDYQLGHAVRTAAYYCKTFRVMQWPSESIQNWVVGAFLHDIGKLHMKQSIQQPHLLDISESTREKDNFIVPAHIEEGVSIAKETGGFAEETIEVIQMHHERLDGSGYPTGQGLTDINDAMRIFTIIDELDRLMHVPVKGKYLNAIAAYQKLLKMEKEFDFEFIQQIIKSIGIYPPGSLVILKSRRVGIVLGNHGSTVKPDIKLIYDDRLSQHINVTTLSLSKTKETDEIADFYDTSMFPDLAERYL</sequence>
<keyword evidence="3" id="KW-1185">Reference proteome</keyword>
<comment type="caution">
    <text evidence="2">The sequence shown here is derived from an EMBL/GenBank/DDBJ whole genome shotgun (WGS) entry which is preliminary data.</text>
</comment>
<dbReference type="PROSITE" id="PS51832">
    <property type="entry name" value="HD_GYP"/>
    <property type="match status" value="1"/>
</dbReference>
<dbReference type="GO" id="GO:0008081">
    <property type="term" value="F:phosphoric diester hydrolase activity"/>
    <property type="evidence" value="ECO:0007669"/>
    <property type="project" value="UniProtKB-ARBA"/>
</dbReference>
<dbReference type="NCBIfam" id="TIGR00277">
    <property type="entry name" value="HDIG"/>
    <property type="match status" value="1"/>
</dbReference>
<dbReference type="EMBL" id="MSCH01000003">
    <property type="protein sequence ID" value="PQJ54839.1"/>
    <property type="molecule type" value="Genomic_DNA"/>
</dbReference>
<name>A0A2S7UYJ0_9GAMM</name>